<organism evidence="2 3">
    <name type="scientific">Phytophthora fragariae</name>
    <dbReference type="NCBI Taxonomy" id="53985"/>
    <lineage>
        <taxon>Eukaryota</taxon>
        <taxon>Sar</taxon>
        <taxon>Stramenopiles</taxon>
        <taxon>Oomycota</taxon>
        <taxon>Peronosporomycetes</taxon>
        <taxon>Peronosporales</taxon>
        <taxon>Peronosporaceae</taxon>
        <taxon>Phytophthora</taxon>
    </lineage>
</organism>
<keyword evidence="1" id="KW-0175">Coiled coil</keyword>
<evidence type="ECO:0000313" key="3">
    <source>
        <dbReference type="Proteomes" id="UP000437068"/>
    </source>
</evidence>
<proteinExistence type="predicted"/>
<accession>A0A6A4DZA2</accession>
<dbReference type="EMBL" id="QXGE01000367">
    <property type="protein sequence ID" value="KAE9314573.1"/>
    <property type="molecule type" value="Genomic_DNA"/>
</dbReference>
<dbReference type="AlphaFoldDB" id="A0A6A4DZA2"/>
<protein>
    <submittedName>
        <fullName evidence="2">Uncharacterized protein</fullName>
    </submittedName>
</protein>
<sequence length="431" mass="47615">MMACAIGGEMESLQATLDFIANFDLPQVGLQNETALLDVINEEREQLLALGERLEADVSLNTLMLDKFSHGSLRGDKNAGKGSPTSSHVDVASLATDAPWPEKLESLQASAQVADAARAKGETNVTDLTLWKGVASRQLALRRHAEAMNAKLRDEVVAQAKYAANLKRMLKRRYSDEMLELVPIMNRGRIVEDKATVNSHRILDELLGGTDYVYMGVDALLAKKGMTQVPCPGSMKKHHSNTVDGLFLEFMDKNQVPFGLRSTTNAVWKAFQAKKTRAGDHVQTKLCAQDTKPTETAMTSYMSYTCNAAGHSTYVQERRVARKYVEPDRSVFVGRALIDPTSRSVGFLGLLFQESLVVVVRRGEPLASGQEISVIESYMWVTRCDDGKEEAVKFREPLFTDLAVNGWDRKLSLFSQTIENILFDGAVSSAM</sequence>
<feature type="coiled-coil region" evidence="1">
    <location>
        <begin position="30"/>
        <end position="57"/>
    </location>
</feature>
<dbReference type="Proteomes" id="UP000437068">
    <property type="component" value="Unassembled WGS sequence"/>
</dbReference>
<dbReference type="PANTHER" id="PTHR35796:SF3">
    <property type="entry name" value="BHLH DOMAIN-CONTAINING PROTEIN"/>
    <property type="match status" value="1"/>
</dbReference>
<comment type="caution">
    <text evidence="2">The sequence shown here is derived from an EMBL/GenBank/DDBJ whole genome shotgun (WGS) entry which is preliminary data.</text>
</comment>
<evidence type="ECO:0000256" key="1">
    <source>
        <dbReference type="SAM" id="Coils"/>
    </source>
</evidence>
<reference evidence="2 3" key="1">
    <citation type="submission" date="2018-08" db="EMBL/GenBank/DDBJ databases">
        <title>Genomic investigation of the strawberry pathogen Phytophthora fragariae indicates pathogenicity is determined by transcriptional variation in three key races.</title>
        <authorList>
            <person name="Adams T.M."/>
            <person name="Armitage A.D."/>
            <person name="Sobczyk M.K."/>
            <person name="Bates H.J."/>
            <person name="Dunwell J.M."/>
            <person name="Nellist C.F."/>
            <person name="Harrison R.J."/>
        </authorList>
    </citation>
    <scope>NUCLEOTIDE SEQUENCE [LARGE SCALE GENOMIC DNA]</scope>
    <source>
        <strain evidence="2 3">A4</strain>
    </source>
</reference>
<evidence type="ECO:0000313" key="2">
    <source>
        <dbReference type="EMBL" id="KAE9314573.1"/>
    </source>
</evidence>
<dbReference type="PANTHER" id="PTHR35796">
    <property type="entry name" value="HYPOTHETICAL CYTOSOLIC PROTEIN"/>
    <property type="match status" value="1"/>
</dbReference>
<name>A0A6A4DZA2_9STRA</name>
<gene>
    <name evidence="2" type="ORF">PF001_g8202</name>
</gene>